<accession>A0A5M8QVR1</accession>
<evidence type="ECO:0000259" key="2">
    <source>
        <dbReference type="Pfam" id="PF13699"/>
    </source>
</evidence>
<sequence length="1392" mass="152984">MQAAVKTAKNPETGSKSAGKPFFDKNGKDSFFSSKSRSAESFFPAVQTRLKIGEPGDKYEKEADAVAGSVVQKMAQEKVETSVHARKKGIQRKCTDCASEEKVSRKENPKGEQDKDLHRKTAGIAPFTAIHRASDQAEKGKANEKESVKRKLAKEEEPAIHKLKDRDQEEKVAKKADTEKEVKRRIKPAEENVQKKASGSTAAPKDGLEEKLNASKGSGSVLPAGIRSRMETSMGADLSGVRIHTGSKAAEMSESVNAQAFTYGHNIYFNQGKYNPDSTEGQHLLAHELTHTLQQEGGVQRKIKSGADSGFAMSQTPVIASGHTGMPHIQRDLLNDAWKATGGQLVDAAGEVLEFSETLFWEVVEKIGGSSLTATLREIQHAGVAEFFKNKLLGAVNTIFDGLQNNSGVIAVVFPKFGELLNRAQVIINALAQGDCQPLFAALEELKGIVTEMAGEAWDAITEFFQPAIDFFTEVWNSIALPAIEWLKNKAAAIWEGIKQVAAFIWKGFSPVRDAVSAAWDWLQRMLGLNADETGEEGLIQWAQRKVEAVWEEIKELVRPVIEPARQLVTRIASFIPLGAILNLRQTIQDWLAKVVATSAAMGGDASNIGNEAAQTSLRNQILPAVQASIHNLKGSISEAAAWINGQVGEIYNAVTGFFSTVRNIPLLSMAGSAIEWLETKAAEFKDWCQTQITALFDVLQSGLTYLSGFLTPIYDALQRIFSALGDLLGKLPEFLLGPVWALLPDCIKEPIKKFFIEQILGRLSFFQKLKQAENIWERIEDMAIVALKQVFIDGDLGKAIWTFYSTMLDIIGIPPQLVTRVIAKAAQSLSDIMADPLGFLGHFISALKLGFEQFFNQLGTHLLSGLQAWLLSKLEGTGIEMPKDFSFMSMLKLAFQILGITVDMLLKQLEEVTGKKGLKQKIENYIGVISDAWEWFQKLMNQGPEGGSIWDKLEAAVGSIWDMVLDGIIGWLEETIVVKALAWIAQKLDPTGVMAVITTVIDVFVVFKAVVEKAREILEMIERVLDDIGSLIMGIIDKAAVVLETAIASAIPVAMAIMSSLFGLNGVVDKVKEVIQELRQKVENGIRKVMEKIKGWIEKLFGKSEDEADELFEIHKSFEAEGEPHELNNKKGKYELVMSSSNPVLLSNHPDKEVRAAYEEFLNAIKLAKSPTEKKEKANEKVAIIIKKIKAAKMASAPGASAPGIGTVDKHTNQQSKLRNSKIEVWYMESEHVIPRAIISQAFEALIMSGVKAGGADYKNMHTILIYKGAANAKTNNGGDQHLINVFKEAVQEIVQEVFRNPKYIPQGLALMSSVVTNLLSGFAMDAKQRTNEAIIAENTKNGIYRGPENNPEPPTPAAGKVSQAYEAQKKDMNNQLNSRIKTFMNERSNP</sequence>
<dbReference type="RefSeq" id="WP_139012648.1">
    <property type="nucleotide sequence ID" value="NZ_VBSN01000038.1"/>
</dbReference>
<evidence type="ECO:0000256" key="1">
    <source>
        <dbReference type="SAM" id="MobiDB-lite"/>
    </source>
</evidence>
<feature type="domain" description="eCIS core" evidence="2">
    <location>
        <begin position="222"/>
        <end position="298"/>
    </location>
</feature>
<feature type="compositionally biased region" description="Basic and acidic residues" evidence="1">
    <location>
        <begin position="93"/>
        <end position="119"/>
    </location>
</feature>
<evidence type="ECO:0000313" key="4">
    <source>
        <dbReference type="Proteomes" id="UP000323994"/>
    </source>
</evidence>
<name>A0A5M8QVR1_9BACT</name>
<dbReference type="EMBL" id="VBSN01000038">
    <property type="protein sequence ID" value="KAA6439398.1"/>
    <property type="molecule type" value="Genomic_DNA"/>
</dbReference>
<comment type="caution">
    <text evidence="3">The sequence shown here is derived from an EMBL/GenBank/DDBJ whole genome shotgun (WGS) entry which is preliminary data.</text>
</comment>
<dbReference type="Pfam" id="PF13699">
    <property type="entry name" value="eCIS_core"/>
    <property type="match status" value="1"/>
</dbReference>
<reference evidence="3 4" key="1">
    <citation type="submission" date="2019-05" db="EMBL/GenBank/DDBJ databases">
        <authorList>
            <person name="Qu J.-H."/>
        </authorList>
    </citation>
    <scope>NUCLEOTIDE SEQUENCE [LARGE SCALE GENOMIC DNA]</scope>
    <source>
        <strain evidence="3 4">NS28</strain>
    </source>
</reference>
<evidence type="ECO:0000313" key="3">
    <source>
        <dbReference type="EMBL" id="KAA6439398.1"/>
    </source>
</evidence>
<gene>
    <name evidence="3" type="ORF">FEM33_14150</name>
</gene>
<feature type="region of interest" description="Disordered" evidence="1">
    <location>
        <begin position="1344"/>
        <end position="1366"/>
    </location>
</feature>
<protein>
    <submittedName>
        <fullName evidence="3">DUF4157 domain-containing protein</fullName>
    </submittedName>
</protein>
<keyword evidence="4" id="KW-1185">Reference proteome</keyword>
<dbReference type="InterPro" id="IPR016024">
    <property type="entry name" value="ARM-type_fold"/>
</dbReference>
<dbReference type="SUPFAM" id="SSF48371">
    <property type="entry name" value="ARM repeat"/>
    <property type="match status" value="1"/>
</dbReference>
<organism evidence="3 4">
    <name type="scientific">Dyadobacter flavalbus</name>
    <dbReference type="NCBI Taxonomy" id="2579942"/>
    <lineage>
        <taxon>Bacteria</taxon>
        <taxon>Pseudomonadati</taxon>
        <taxon>Bacteroidota</taxon>
        <taxon>Cytophagia</taxon>
        <taxon>Cytophagales</taxon>
        <taxon>Spirosomataceae</taxon>
        <taxon>Dyadobacter</taxon>
    </lineage>
</organism>
<feature type="region of interest" description="Disordered" evidence="1">
    <location>
        <begin position="1"/>
        <end position="29"/>
    </location>
</feature>
<dbReference type="InterPro" id="IPR025295">
    <property type="entry name" value="eCIS_core_dom"/>
</dbReference>
<feature type="compositionally biased region" description="Basic and acidic residues" evidence="1">
    <location>
        <begin position="132"/>
        <end position="194"/>
    </location>
</feature>
<dbReference type="Proteomes" id="UP000323994">
    <property type="component" value="Unassembled WGS sequence"/>
</dbReference>
<dbReference type="OrthoDB" id="4317910at2"/>
<feature type="region of interest" description="Disordered" evidence="1">
    <location>
        <begin position="80"/>
        <end position="226"/>
    </location>
</feature>
<proteinExistence type="predicted"/>